<comment type="function">
    <text evidence="2">Pyridoxal 5'-phosphate (PLP)-binding protein, which may be involved in intracellular homeostatic regulation of pyridoxal 5'-phosphate (PLP), the active form of vitamin B6.</text>
</comment>
<dbReference type="FunFam" id="3.20.20.10:FF:000007">
    <property type="entry name" value="Pyridoxal phosphate homeostasis protein"/>
    <property type="match status" value="1"/>
</dbReference>
<dbReference type="AlphaFoldDB" id="A0A165GZ06"/>
<evidence type="ECO:0000256" key="3">
    <source>
        <dbReference type="RuleBase" id="RU004514"/>
    </source>
</evidence>
<dbReference type="InParanoid" id="A0A165GZ06"/>
<dbReference type="PANTHER" id="PTHR10146">
    <property type="entry name" value="PROLINE SYNTHETASE CO-TRANSCRIBED BACTERIAL HOMOLOG PROTEIN"/>
    <property type="match status" value="1"/>
</dbReference>
<evidence type="ECO:0000256" key="2">
    <source>
        <dbReference type="HAMAP-Rule" id="MF_03225"/>
    </source>
</evidence>
<evidence type="ECO:0000313" key="5">
    <source>
        <dbReference type="EMBL" id="KZF22780.1"/>
    </source>
</evidence>
<gene>
    <name evidence="5" type="ORF">L228DRAFT_268163</name>
</gene>
<dbReference type="PANTHER" id="PTHR10146:SF14">
    <property type="entry name" value="PYRIDOXAL PHOSPHATE HOMEOSTASIS PROTEIN"/>
    <property type="match status" value="1"/>
</dbReference>
<feature type="domain" description="Alanine racemase N-terminal" evidence="4">
    <location>
        <begin position="26"/>
        <end position="276"/>
    </location>
</feature>
<dbReference type="RefSeq" id="XP_018188335.1">
    <property type="nucleotide sequence ID" value="XM_018335086.1"/>
</dbReference>
<dbReference type="CDD" id="cd06822">
    <property type="entry name" value="PLPDE_III_YBL036c_euk"/>
    <property type="match status" value="1"/>
</dbReference>
<dbReference type="Proteomes" id="UP000076632">
    <property type="component" value="Unassembled WGS sequence"/>
</dbReference>
<protein>
    <recommendedName>
        <fullName evidence="2">Pyridoxal phosphate homeostasis protein</fullName>
        <shortName evidence="2">PLP homeostasis protein</shortName>
    </recommendedName>
</protein>
<organism evidence="5 6">
    <name type="scientific">Xylona heveae (strain CBS 132557 / TC161)</name>
    <dbReference type="NCBI Taxonomy" id="1328760"/>
    <lineage>
        <taxon>Eukaryota</taxon>
        <taxon>Fungi</taxon>
        <taxon>Dikarya</taxon>
        <taxon>Ascomycota</taxon>
        <taxon>Pezizomycotina</taxon>
        <taxon>Xylonomycetes</taxon>
        <taxon>Xylonales</taxon>
        <taxon>Xylonaceae</taxon>
        <taxon>Xylona</taxon>
    </lineage>
</organism>
<dbReference type="InterPro" id="IPR029066">
    <property type="entry name" value="PLP-binding_barrel"/>
</dbReference>
<accession>A0A165GZ06</accession>
<proteinExistence type="inferred from homology"/>
<dbReference type="NCBIfam" id="TIGR00044">
    <property type="entry name" value="YggS family pyridoxal phosphate-dependent enzyme"/>
    <property type="match status" value="1"/>
</dbReference>
<keyword evidence="6" id="KW-1185">Reference proteome</keyword>
<dbReference type="FunCoup" id="A0A165GZ06">
    <property type="interactions" value="482"/>
</dbReference>
<keyword evidence="1 2" id="KW-0663">Pyridoxal phosphate</keyword>
<evidence type="ECO:0000256" key="1">
    <source>
        <dbReference type="ARBA" id="ARBA00022898"/>
    </source>
</evidence>
<dbReference type="STRING" id="1328760.A0A165GZ06"/>
<dbReference type="Gene3D" id="3.20.20.10">
    <property type="entry name" value="Alanine racemase"/>
    <property type="match status" value="1"/>
</dbReference>
<sequence length="285" mass="31087">MTTAAPTLEQVETQMNPQRTKQLADNLAAVAARIQTVNTANRNIRLIAVSKLKPASDILTLHRLPTPQLHFGENYMQELLEKAALLPRSIRWHFIGGLQSNKCLPLASQIPNLWCVSSVDSIKKADQLEKGRRSLVEKVASDASSSSTSSAETAPITEKLRIHVQINTSGEDAKSGASPGKEAIDLCRHVVEKCPHLELLGVMTIGSIARSRATTAETENEDFITLRESRDQIADELGIPRENLQLSMGMSNDFEGAISQGSDEVRVGTTIFGQRPTNKADARVV</sequence>
<dbReference type="OMA" id="PLEWHMI"/>
<dbReference type="GeneID" id="28900223"/>
<dbReference type="InterPro" id="IPR011078">
    <property type="entry name" value="PyrdxlP_homeostasis"/>
</dbReference>
<dbReference type="SUPFAM" id="SSF51419">
    <property type="entry name" value="PLP-binding barrel"/>
    <property type="match status" value="1"/>
</dbReference>
<comment type="similarity">
    <text evidence="2 3">Belongs to the pyridoxal phosphate-binding protein YggS/PROSC family.</text>
</comment>
<evidence type="ECO:0000259" key="4">
    <source>
        <dbReference type="Pfam" id="PF01168"/>
    </source>
</evidence>
<dbReference type="PROSITE" id="PS01211">
    <property type="entry name" value="UPF0001"/>
    <property type="match status" value="1"/>
</dbReference>
<dbReference type="GO" id="GO:0030170">
    <property type="term" value="F:pyridoxal phosphate binding"/>
    <property type="evidence" value="ECO:0007669"/>
    <property type="project" value="UniProtKB-UniRule"/>
</dbReference>
<dbReference type="OrthoDB" id="10264196at2759"/>
<reference evidence="5 6" key="1">
    <citation type="journal article" date="2016" name="Fungal Biol.">
        <title>The genome of Xylona heveae provides a window into fungal endophytism.</title>
        <authorList>
            <person name="Gazis R."/>
            <person name="Kuo A."/>
            <person name="Riley R."/>
            <person name="LaButti K."/>
            <person name="Lipzen A."/>
            <person name="Lin J."/>
            <person name="Amirebrahimi M."/>
            <person name="Hesse C.N."/>
            <person name="Spatafora J.W."/>
            <person name="Henrissat B."/>
            <person name="Hainaut M."/>
            <person name="Grigoriev I.V."/>
            <person name="Hibbett D.S."/>
        </authorList>
    </citation>
    <scope>NUCLEOTIDE SEQUENCE [LARGE SCALE GENOMIC DNA]</scope>
    <source>
        <strain evidence="5 6">TC161</strain>
    </source>
</reference>
<name>A0A165GZ06_XYLHT</name>
<dbReference type="HAMAP" id="MF_02087">
    <property type="entry name" value="PLP_homeostasis"/>
    <property type="match status" value="1"/>
</dbReference>
<evidence type="ECO:0000313" key="6">
    <source>
        <dbReference type="Proteomes" id="UP000076632"/>
    </source>
</evidence>
<dbReference type="Pfam" id="PF01168">
    <property type="entry name" value="Ala_racemase_N"/>
    <property type="match status" value="1"/>
</dbReference>
<feature type="modified residue" description="N6-(pyridoxal phosphate)lysine" evidence="2">
    <location>
        <position position="51"/>
    </location>
</feature>
<dbReference type="EMBL" id="KV407458">
    <property type="protein sequence ID" value="KZF22780.1"/>
    <property type="molecule type" value="Genomic_DNA"/>
</dbReference>
<dbReference type="InterPro" id="IPR001608">
    <property type="entry name" value="Ala_racemase_N"/>
</dbReference>